<keyword evidence="1" id="KW-0472">Membrane</keyword>
<keyword evidence="1" id="KW-1133">Transmembrane helix</keyword>
<evidence type="ECO:0000313" key="2">
    <source>
        <dbReference type="EMBL" id="EIE84548.1"/>
    </source>
</evidence>
<dbReference type="RefSeq" id="XP_067519944.1">
    <property type="nucleotide sequence ID" value="XM_067663843.1"/>
</dbReference>
<name>I1C7W8_RHIO9</name>
<evidence type="ECO:0000313" key="3">
    <source>
        <dbReference type="Proteomes" id="UP000009138"/>
    </source>
</evidence>
<keyword evidence="1" id="KW-0812">Transmembrane</keyword>
<dbReference type="AlphaFoldDB" id="I1C7W8"/>
<dbReference type="EMBL" id="CH476738">
    <property type="protein sequence ID" value="EIE84548.1"/>
    <property type="molecule type" value="Genomic_DNA"/>
</dbReference>
<gene>
    <name evidence="2" type="ORF">RO3G_09258</name>
</gene>
<evidence type="ECO:0000256" key="1">
    <source>
        <dbReference type="SAM" id="Phobius"/>
    </source>
</evidence>
<organism evidence="2 3">
    <name type="scientific">Rhizopus delemar (strain RA 99-880 / ATCC MYA-4621 / FGSC 9543 / NRRL 43880)</name>
    <name type="common">Mucormycosis agent</name>
    <name type="synonym">Rhizopus arrhizus var. delemar</name>
    <dbReference type="NCBI Taxonomy" id="246409"/>
    <lineage>
        <taxon>Eukaryota</taxon>
        <taxon>Fungi</taxon>
        <taxon>Fungi incertae sedis</taxon>
        <taxon>Mucoromycota</taxon>
        <taxon>Mucoromycotina</taxon>
        <taxon>Mucoromycetes</taxon>
        <taxon>Mucorales</taxon>
        <taxon>Mucorineae</taxon>
        <taxon>Rhizopodaceae</taxon>
        <taxon>Rhizopus</taxon>
    </lineage>
</organism>
<proteinExistence type="predicted"/>
<feature type="transmembrane region" description="Helical" evidence="1">
    <location>
        <begin position="39"/>
        <end position="61"/>
    </location>
</feature>
<dbReference type="VEuPathDB" id="FungiDB:RO3G_09258"/>
<protein>
    <submittedName>
        <fullName evidence="2">Uncharacterized protein</fullName>
    </submittedName>
</protein>
<dbReference type="GeneID" id="93616224"/>
<keyword evidence="3" id="KW-1185">Reference proteome</keyword>
<accession>I1C7W8</accession>
<reference evidence="2 3" key="1">
    <citation type="journal article" date="2009" name="PLoS Genet.">
        <title>Genomic analysis of the basal lineage fungus Rhizopus oryzae reveals a whole-genome duplication.</title>
        <authorList>
            <person name="Ma L.-J."/>
            <person name="Ibrahim A.S."/>
            <person name="Skory C."/>
            <person name="Grabherr M.G."/>
            <person name="Burger G."/>
            <person name="Butler M."/>
            <person name="Elias M."/>
            <person name="Idnurm A."/>
            <person name="Lang B.F."/>
            <person name="Sone T."/>
            <person name="Abe A."/>
            <person name="Calvo S.E."/>
            <person name="Corrochano L.M."/>
            <person name="Engels R."/>
            <person name="Fu J."/>
            <person name="Hansberg W."/>
            <person name="Kim J.-M."/>
            <person name="Kodira C.D."/>
            <person name="Koehrsen M.J."/>
            <person name="Liu B."/>
            <person name="Miranda-Saavedra D."/>
            <person name="O'Leary S."/>
            <person name="Ortiz-Castellanos L."/>
            <person name="Poulter R."/>
            <person name="Rodriguez-Romero J."/>
            <person name="Ruiz-Herrera J."/>
            <person name="Shen Y.-Q."/>
            <person name="Zeng Q."/>
            <person name="Galagan J."/>
            <person name="Birren B.W."/>
            <person name="Cuomo C.A."/>
            <person name="Wickes B.L."/>
        </authorList>
    </citation>
    <scope>NUCLEOTIDE SEQUENCE [LARGE SCALE GENOMIC DNA]</scope>
    <source>
        <strain evidence="3">RA 99-880 / ATCC MYA-4621 / FGSC 9543 / NRRL 43880</strain>
    </source>
</reference>
<dbReference type="InParanoid" id="I1C7W8"/>
<sequence>MVVVQSIINPLALCERKGGIDTVINHRVSGKNGIYVKRFFSLALFLAAVFSSGLGLTLPLMSVSDALE</sequence>
<dbReference type="Proteomes" id="UP000009138">
    <property type="component" value="Unassembled WGS sequence"/>
</dbReference>